<sequence>MTIETGGMPIWDHPPVNEGEEQARGVAEGVFGGALLGHAVSLPVPDMGGVFICRIPGVTGMSCNKCRSKTVRVSDLC</sequence>
<gene>
    <name evidence="1" type="ORF">KIPB_012849</name>
</gene>
<name>A0A391NRR6_9EUKA</name>
<keyword evidence="2" id="KW-1185">Reference proteome</keyword>
<dbReference type="EMBL" id="BDIP01005841">
    <property type="protein sequence ID" value="GCA64007.1"/>
    <property type="molecule type" value="Genomic_DNA"/>
</dbReference>
<proteinExistence type="predicted"/>
<protein>
    <submittedName>
        <fullName evidence="1">Uncharacterized protein</fullName>
    </submittedName>
</protein>
<comment type="caution">
    <text evidence="1">The sequence shown here is derived from an EMBL/GenBank/DDBJ whole genome shotgun (WGS) entry which is preliminary data.</text>
</comment>
<evidence type="ECO:0000313" key="2">
    <source>
        <dbReference type="Proteomes" id="UP000265618"/>
    </source>
</evidence>
<organism evidence="1 2">
    <name type="scientific">Kipferlia bialata</name>
    <dbReference type="NCBI Taxonomy" id="797122"/>
    <lineage>
        <taxon>Eukaryota</taxon>
        <taxon>Metamonada</taxon>
        <taxon>Carpediemonas-like organisms</taxon>
        <taxon>Kipferlia</taxon>
    </lineage>
</organism>
<dbReference type="AlphaFoldDB" id="A0A391NRR6"/>
<accession>A0A391NRR6</accession>
<evidence type="ECO:0000313" key="1">
    <source>
        <dbReference type="EMBL" id="GCA64007.1"/>
    </source>
</evidence>
<reference evidence="1 2" key="1">
    <citation type="journal article" date="2018" name="PLoS ONE">
        <title>The draft genome of Kipferlia bialata reveals reductive genome evolution in fornicate parasites.</title>
        <authorList>
            <person name="Tanifuji G."/>
            <person name="Takabayashi S."/>
            <person name="Kume K."/>
            <person name="Takagi M."/>
            <person name="Nakayama T."/>
            <person name="Kamikawa R."/>
            <person name="Inagaki Y."/>
            <person name="Hashimoto T."/>
        </authorList>
    </citation>
    <scope>NUCLEOTIDE SEQUENCE [LARGE SCALE GENOMIC DNA]</scope>
    <source>
        <strain evidence="1">NY0173</strain>
    </source>
</reference>
<dbReference type="Proteomes" id="UP000265618">
    <property type="component" value="Unassembled WGS sequence"/>
</dbReference>